<accession>A0ABU6UIE0</accession>
<evidence type="ECO:0000313" key="2">
    <source>
        <dbReference type="EMBL" id="MED6159438.1"/>
    </source>
</evidence>
<comment type="caution">
    <text evidence="2">The sequence shown here is derived from an EMBL/GenBank/DDBJ whole genome shotgun (WGS) entry which is preliminary data.</text>
</comment>
<evidence type="ECO:0000313" key="3">
    <source>
        <dbReference type="Proteomes" id="UP001341840"/>
    </source>
</evidence>
<proteinExistence type="predicted"/>
<name>A0ABU6UIE0_9FABA</name>
<dbReference type="EMBL" id="JASCZI010121069">
    <property type="protein sequence ID" value="MED6159438.1"/>
    <property type="molecule type" value="Genomic_DNA"/>
</dbReference>
<reference evidence="2 3" key="1">
    <citation type="journal article" date="2023" name="Plants (Basel)">
        <title>Bridging the Gap: Combining Genomics and Transcriptomics Approaches to Understand Stylosanthes scabra, an Orphan Legume from the Brazilian Caatinga.</title>
        <authorList>
            <person name="Ferreira-Neto J.R.C."/>
            <person name="da Silva M.D."/>
            <person name="Binneck E."/>
            <person name="de Melo N.F."/>
            <person name="da Silva R.H."/>
            <person name="de Melo A.L.T.M."/>
            <person name="Pandolfi V."/>
            <person name="Bustamante F.O."/>
            <person name="Brasileiro-Vidal A.C."/>
            <person name="Benko-Iseppon A.M."/>
        </authorList>
    </citation>
    <scope>NUCLEOTIDE SEQUENCE [LARGE SCALE GENOMIC DNA]</scope>
    <source>
        <tissue evidence="2">Leaves</tissue>
    </source>
</reference>
<sequence>MHIVTWLTRRAQFRPPGERRPRIRGRGLGCGGKGEAGQEPGVADDGYVPLGDDQLGGDVPRYHRQAARGEVCYSELAAIWAQEDGEGIGSHTVVGTPEFHVDLNEPANDFHDVYFSLGGTPPFAYLDVGPSIRPPEVPQSSVQEPTEDEDYVPLVRHARRVPRRRRCGTSGHI</sequence>
<feature type="region of interest" description="Disordered" evidence="1">
    <location>
        <begin position="14"/>
        <end position="43"/>
    </location>
</feature>
<protein>
    <submittedName>
        <fullName evidence="2">Uncharacterized protein</fullName>
    </submittedName>
</protein>
<keyword evidence="3" id="KW-1185">Reference proteome</keyword>
<organism evidence="2 3">
    <name type="scientific">Stylosanthes scabra</name>
    <dbReference type="NCBI Taxonomy" id="79078"/>
    <lineage>
        <taxon>Eukaryota</taxon>
        <taxon>Viridiplantae</taxon>
        <taxon>Streptophyta</taxon>
        <taxon>Embryophyta</taxon>
        <taxon>Tracheophyta</taxon>
        <taxon>Spermatophyta</taxon>
        <taxon>Magnoliopsida</taxon>
        <taxon>eudicotyledons</taxon>
        <taxon>Gunneridae</taxon>
        <taxon>Pentapetalae</taxon>
        <taxon>rosids</taxon>
        <taxon>fabids</taxon>
        <taxon>Fabales</taxon>
        <taxon>Fabaceae</taxon>
        <taxon>Papilionoideae</taxon>
        <taxon>50 kb inversion clade</taxon>
        <taxon>dalbergioids sensu lato</taxon>
        <taxon>Dalbergieae</taxon>
        <taxon>Pterocarpus clade</taxon>
        <taxon>Stylosanthes</taxon>
    </lineage>
</organism>
<feature type="compositionally biased region" description="Gly residues" evidence="1">
    <location>
        <begin position="26"/>
        <end position="35"/>
    </location>
</feature>
<dbReference type="Proteomes" id="UP001341840">
    <property type="component" value="Unassembled WGS sequence"/>
</dbReference>
<gene>
    <name evidence="2" type="ORF">PIB30_042364</name>
</gene>
<evidence type="ECO:0000256" key="1">
    <source>
        <dbReference type="SAM" id="MobiDB-lite"/>
    </source>
</evidence>